<feature type="transmembrane region" description="Helical" evidence="1">
    <location>
        <begin position="166"/>
        <end position="186"/>
    </location>
</feature>
<dbReference type="SUPFAM" id="SSF103473">
    <property type="entry name" value="MFS general substrate transporter"/>
    <property type="match status" value="1"/>
</dbReference>
<comment type="caution">
    <text evidence="2">The sequence shown here is derived from an EMBL/GenBank/DDBJ whole genome shotgun (WGS) entry which is preliminary data.</text>
</comment>
<gene>
    <name evidence="2" type="ORF">E1263_00780</name>
</gene>
<keyword evidence="3" id="KW-1185">Reference proteome</keyword>
<dbReference type="InterPro" id="IPR011701">
    <property type="entry name" value="MFS"/>
</dbReference>
<keyword evidence="1" id="KW-0812">Transmembrane</keyword>
<feature type="transmembrane region" description="Helical" evidence="1">
    <location>
        <begin position="192"/>
        <end position="211"/>
    </location>
</feature>
<dbReference type="AlphaFoldDB" id="A0A4V2YQS0"/>
<sequence>MAGRRRPDRVAAVPSLPARRVSAVSTATPEAQRVIRRYNAFQLFAGLLWWLPVFYVFQRSAGLSDTEIFSIQSIFYLAFCLFDIPTGMIADRFDYRRCLQVGSVILVVANLIPVWEPTFAGFLMQFLLIALAHSLFSGAGSAYLYEYLQRTGNETSYQGAEGSARAWTLIGRIVCLPAAGFLTAWWGPSAYVLSAVTCGIAAIIALGFPALPATDSDPSKPEPVFPALAAALRSLAKSKRLILLMAQGIAVFTLVRIGQANLFQPILESKHLPLHWFGVLMAATTVFEVAGAARSAVLARFGQIRVVLVLTVLMAIALASVIPLGLVGTMACLAVFSLASGLAFPVQRKLVNQAITEPARRATLLSIESLADRAVCALVVFIMGGFLARGQMPAFLVALAAAVTVAMVALAVLVTRSRDRAATKESLA</sequence>
<protein>
    <submittedName>
        <fullName evidence="2">MFS transporter</fullName>
    </submittedName>
</protein>
<feature type="transmembrane region" description="Helical" evidence="1">
    <location>
        <begin position="121"/>
        <end position="145"/>
    </location>
</feature>
<reference evidence="2 3" key="1">
    <citation type="submission" date="2019-03" db="EMBL/GenBank/DDBJ databases">
        <title>Draft genome sequences of novel Actinobacteria.</title>
        <authorList>
            <person name="Sahin N."/>
            <person name="Ay H."/>
            <person name="Saygin H."/>
        </authorList>
    </citation>
    <scope>NUCLEOTIDE SEQUENCE [LARGE SCALE GENOMIC DNA]</scope>
    <source>
        <strain evidence="2 3">JCM 13523</strain>
    </source>
</reference>
<dbReference type="GO" id="GO:0022857">
    <property type="term" value="F:transmembrane transporter activity"/>
    <property type="evidence" value="ECO:0007669"/>
    <property type="project" value="InterPro"/>
</dbReference>
<name>A0A4V2YQS0_9ACTN</name>
<feature type="transmembrane region" description="Helical" evidence="1">
    <location>
        <begin position="98"/>
        <end position="115"/>
    </location>
</feature>
<accession>A0A4V2YQS0</accession>
<proteinExistence type="predicted"/>
<dbReference type="Gene3D" id="1.20.1250.20">
    <property type="entry name" value="MFS general substrate transporter like domains"/>
    <property type="match status" value="1"/>
</dbReference>
<feature type="transmembrane region" description="Helical" evidence="1">
    <location>
        <begin position="394"/>
        <end position="414"/>
    </location>
</feature>
<keyword evidence="1" id="KW-0472">Membrane</keyword>
<evidence type="ECO:0000256" key="1">
    <source>
        <dbReference type="SAM" id="Phobius"/>
    </source>
</evidence>
<feature type="transmembrane region" description="Helical" evidence="1">
    <location>
        <begin position="241"/>
        <end position="262"/>
    </location>
</feature>
<feature type="transmembrane region" description="Helical" evidence="1">
    <location>
        <begin position="304"/>
        <end position="322"/>
    </location>
</feature>
<dbReference type="PANTHER" id="PTHR23530">
    <property type="entry name" value="TRANSPORT PROTEIN-RELATED"/>
    <property type="match status" value="1"/>
</dbReference>
<feature type="transmembrane region" description="Helical" evidence="1">
    <location>
        <begin position="69"/>
        <end position="86"/>
    </location>
</feature>
<feature type="transmembrane region" description="Helical" evidence="1">
    <location>
        <begin position="274"/>
        <end position="292"/>
    </location>
</feature>
<dbReference type="OrthoDB" id="3513479at2"/>
<dbReference type="EMBL" id="SMKX01000002">
    <property type="protein sequence ID" value="TDD63197.1"/>
    <property type="molecule type" value="Genomic_DNA"/>
</dbReference>
<dbReference type="Pfam" id="PF07690">
    <property type="entry name" value="MFS_1"/>
    <property type="match status" value="1"/>
</dbReference>
<evidence type="ECO:0000313" key="3">
    <source>
        <dbReference type="Proteomes" id="UP000295124"/>
    </source>
</evidence>
<keyword evidence="1" id="KW-1133">Transmembrane helix</keyword>
<organism evidence="2 3">
    <name type="scientific">Kribbella antibiotica</name>
    <dbReference type="NCBI Taxonomy" id="190195"/>
    <lineage>
        <taxon>Bacteria</taxon>
        <taxon>Bacillati</taxon>
        <taxon>Actinomycetota</taxon>
        <taxon>Actinomycetes</taxon>
        <taxon>Propionibacteriales</taxon>
        <taxon>Kribbellaceae</taxon>
        <taxon>Kribbella</taxon>
    </lineage>
</organism>
<dbReference type="Proteomes" id="UP000295124">
    <property type="component" value="Unassembled WGS sequence"/>
</dbReference>
<dbReference type="InterPro" id="IPR053160">
    <property type="entry name" value="MFS_DHA3_Transporter"/>
</dbReference>
<dbReference type="InterPro" id="IPR036259">
    <property type="entry name" value="MFS_trans_sf"/>
</dbReference>
<evidence type="ECO:0000313" key="2">
    <source>
        <dbReference type="EMBL" id="TDD63197.1"/>
    </source>
</evidence>
<feature type="transmembrane region" description="Helical" evidence="1">
    <location>
        <begin position="40"/>
        <end position="57"/>
    </location>
</feature>
<dbReference type="PANTHER" id="PTHR23530:SF1">
    <property type="entry name" value="PERMEASE, MAJOR FACILITATOR SUPERFAMILY-RELATED"/>
    <property type="match status" value="1"/>
</dbReference>